<dbReference type="OrthoDB" id="7869924at2759"/>
<dbReference type="GeneID" id="117571408"/>
<feature type="compositionally biased region" description="Polar residues" evidence="2">
    <location>
        <begin position="443"/>
        <end position="456"/>
    </location>
</feature>
<evidence type="ECO:0000256" key="1">
    <source>
        <dbReference type="SAM" id="Coils"/>
    </source>
</evidence>
<accession>A0A6P8YV89</accession>
<dbReference type="Proteomes" id="UP000515160">
    <property type="component" value="Chromosome 3"/>
</dbReference>
<feature type="region of interest" description="Disordered" evidence="2">
    <location>
        <begin position="436"/>
        <end position="456"/>
    </location>
</feature>
<protein>
    <submittedName>
        <fullName evidence="5">Leucine-rich repeat-containing protein DDB_G0290503</fullName>
    </submittedName>
</protein>
<dbReference type="RefSeq" id="XP_034109437.1">
    <property type="nucleotide sequence ID" value="XM_034253546.2"/>
</dbReference>
<keyword evidence="1" id="KW-0175">Coiled coil</keyword>
<feature type="region of interest" description="Disordered" evidence="2">
    <location>
        <begin position="608"/>
        <end position="640"/>
    </location>
</feature>
<feature type="signal peptide" evidence="3">
    <location>
        <begin position="1"/>
        <end position="25"/>
    </location>
</feature>
<keyword evidence="4" id="KW-1185">Reference proteome</keyword>
<proteinExistence type="predicted"/>
<gene>
    <name evidence="5" type="primary">LOC117571408</name>
</gene>
<evidence type="ECO:0000313" key="4">
    <source>
        <dbReference type="Proteomes" id="UP000515160"/>
    </source>
</evidence>
<keyword evidence="3" id="KW-0732">Signal</keyword>
<sequence>MPSMTPQLLMMHLLFILSAIQGMEAYKYYAYDGGSTPHLISRRTFNAHPTVQRRTIENQCNQKGEITHWINQQVARNTKLTEFNQKLQKILDNVNENNTTEKAHCCFYENNTMDKVFADITILSEKYNINGGVALKSTGDIGQDLDRILERLKQLVGKDMKSCCNHLSTKLKELEADFVKQLEELKHKINKDPENKENLSKDKELELKNKLEQLKERMEQLEKKQLENEKISGKGTCCKELEQKLKELQSQVETAKTGNKTADLDKELQDFLDKQKEQVTKIKEIEEELKKRAANVQKVLENCEKRCGNKQTGNETNGKTSKENIGVNDDSRRLDTLEQMIQNLIENHKKLNNMLENMTKCKRADNCEQKRIKDQAEFQSQIEKAKVCCKDIDKLGKDNEELRQNIKQMNASYIEHLSQLNNDIKELQNGLKDALEKSKNPEETGNGNNKETSKNQEFNNELDDINKKLDQLQITLIVNENKLNNVQQQSNNNFKELTNSLEIQKNAIKQFEKNAEIRFDDLNSKGNTEKPVDQADRLDRLEKEQNQLSENINKTQELQKRVEELEKKLKEALDDLQASKSTVDKCSLKCKQLDNINDMIKRIEDLEVKVKNHKSSKNGKSNDKPKKKRKGSAIGGVDFE</sequence>
<organism evidence="4 5">
    <name type="scientific">Drosophila albomicans</name>
    <name type="common">Fruit fly</name>
    <dbReference type="NCBI Taxonomy" id="7291"/>
    <lineage>
        <taxon>Eukaryota</taxon>
        <taxon>Metazoa</taxon>
        <taxon>Ecdysozoa</taxon>
        <taxon>Arthropoda</taxon>
        <taxon>Hexapoda</taxon>
        <taxon>Insecta</taxon>
        <taxon>Pterygota</taxon>
        <taxon>Neoptera</taxon>
        <taxon>Endopterygota</taxon>
        <taxon>Diptera</taxon>
        <taxon>Brachycera</taxon>
        <taxon>Muscomorpha</taxon>
        <taxon>Ephydroidea</taxon>
        <taxon>Drosophilidae</taxon>
        <taxon>Drosophila</taxon>
    </lineage>
</organism>
<evidence type="ECO:0000256" key="2">
    <source>
        <dbReference type="SAM" id="MobiDB-lite"/>
    </source>
</evidence>
<feature type="coiled-coil region" evidence="1">
    <location>
        <begin position="164"/>
        <end position="361"/>
    </location>
</feature>
<reference evidence="5" key="1">
    <citation type="submission" date="2025-08" db="UniProtKB">
        <authorList>
            <consortium name="RefSeq"/>
        </authorList>
    </citation>
    <scope>IDENTIFICATION</scope>
    <source>
        <strain evidence="5">15112-1751.03</strain>
        <tissue evidence="5">Whole Adult</tissue>
    </source>
</reference>
<dbReference type="AlphaFoldDB" id="A0A6P8YV89"/>
<evidence type="ECO:0000256" key="3">
    <source>
        <dbReference type="SAM" id="SignalP"/>
    </source>
</evidence>
<evidence type="ECO:0000313" key="5">
    <source>
        <dbReference type="RefSeq" id="XP_034109437.1"/>
    </source>
</evidence>
<name>A0A6P8YV89_DROAB</name>
<feature type="chain" id="PRO_5027625252" evidence="3">
    <location>
        <begin position="26"/>
        <end position="640"/>
    </location>
</feature>